<organism evidence="4 5">
    <name type="scientific">Trichoderma ghanense</name>
    <dbReference type="NCBI Taxonomy" id="65468"/>
    <lineage>
        <taxon>Eukaryota</taxon>
        <taxon>Fungi</taxon>
        <taxon>Dikarya</taxon>
        <taxon>Ascomycota</taxon>
        <taxon>Pezizomycotina</taxon>
        <taxon>Sordariomycetes</taxon>
        <taxon>Hypocreomycetidae</taxon>
        <taxon>Hypocreales</taxon>
        <taxon>Hypocreaceae</taxon>
        <taxon>Trichoderma</taxon>
    </lineage>
</organism>
<evidence type="ECO:0000313" key="5">
    <source>
        <dbReference type="Proteomes" id="UP001642720"/>
    </source>
</evidence>
<accession>A0ABY2GWJ0</accession>
<dbReference type="Proteomes" id="UP001642720">
    <property type="component" value="Unassembled WGS sequence"/>
</dbReference>
<feature type="region of interest" description="Disordered" evidence="2">
    <location>
        <begin position="42"/>
        <end position="89"/>
    </location>
</feature>
<keyword evidence="5" id="KW-1185">Reference proteome</keyword>
<name>A0ABY2GWJ0_9HYPO</name>
<reference evidence="4 5" key="1">
    <citation type="submission" date="2018-01" db="EMBL/GenBank/DDBJ databases">
        <title>Genome characterization of the sugarcane-associated fungus Trichoderma ghanense CCMA-1212 and their application in lignocelulose bioconversion.</title>
        <authorList>
            <person name="Steindorff A.S."/>
            <person name="Mendes T.D."/>
            <person name="Vilela E.S.D."/>
            <person name="Rodrigues D.S."/>
            <person name="Formighieri E.F."/>
            <person name="Melo I.S."/>
            <person name="Favaro L.C.L."/>
        </authorList>
    </citation>
    <scope>NUCLEOTIDE SEQUENCE [LARGE SCALE GENOMIC DNA]</scope>
    <source>
        <strain evidence="4 5">CCMA-1212</strain>
    </source>
</reference>
<dbReference type="Gene3D" id="3.30.160.60">
    <property type="entry name" value="Classic Zinc Finger"/>
    <property type="match status" value="1"/>
</dbReference>
<sequence length="580" mass="64524">MPPSPSQLIATANAFISAYNKWTVPDVLSIRSPSCKHHVLPGIKPPRNNQDFGEFPEGDAAGGGRGGEEGDDAFEEHRGDGCRTESDDRKTQCSALASPSATSSGFPLLFTAITGSSFSLSCITLSLSPRQHIKMDEIADDVANHPARTPVDVALKDYLIEGPAPEGEGDKLFACPHLGCDGFTFETVYECQIHEEEWHKPPYFCSDCGANFAARTALKRHLKSTGHFNWVCCEETCVMKGILFANQAEFVSHALNTPGHEHLFPGESLQSPGSARRINLMEGELGEESSSDDEGHICPEPSCRRYQHVFYTETEFTKHTESHGHIHAVKHSESLRESGKSIADIETEQEAAREFRCTARHCAYFGEKLKHSQSYYRHIATAQHLTARLIESNPASPTAEIRLKFAQISLTCDEPECPKFEHSFLGRGNHNKHTNSVAHRKAVEYGQLKRAMVGSAVGGRESVKAQTPEREKPTAEAAPPTTPQIWSRSLFTPISPATSTFRTPVQLVTPTKRQAKDVVMMSPPPSSRREESLKKRNRELEEELRETKEKMERMRNAYQEQISSLFQTLGETQSRSVRYD</sequence>
<dbReference type="GeneID" id="300579803"/>
<dbReference type="PROSITE" id="PS00028">
    <property type="entry name" value="ZINC_FINGER_C2H2_1"/>
    <property type="match status" value="1"/>
</dbReference>
<evidence type="ECO:0000313" key="4">
    <source>
        <dbReference type="EMBL" id="TFA99803.1"/>
    </source>
</evidence>
<dbReference type="RefSeq" id="XP_073556005.1">
    <property type="nucleotide sequence ID" value="XM_073705353.1"/>
</dbReference>
<feature type="region of interest" description="Disordered" evidence="2">
    <location>
        <begin position="456"/>
        <end position="487"/>
    </location>
</feature>
<feature type="compositionally biased region" description="Basic and acidic residues" evidence="2">
    <location>
        <begin position="75"/>
        <end position="89"/>
    </location>
</feature>
<feature type="compositionally biased region" description="Basic and acidic residues" evidence="2">
    <location>
        <begin position="461"/>
        <end position="474"/>
    </location>
</feature>
<proteinExistence type="predicted"/>
<keyword evidence="1" id="KW-0479">Metal-binding</keyword>
<comment type="caution">
    <text evidence="4">The sequence shown here is derived from an EMBL/GenBank/DDBJ whole genome shotgun (WGS) entry which is preliminary data.</text>
</comment>
<gene>
    <name evidence="4" type="ORF">CCMA1212_008209</name>
</gene>
<dbReference type="InterPro" id="IPR013087">
    <property type="entry name" value="Znf_C2H2_type"/>
</dbReference>
<evidence type="ECO:0000256" key="2">
    <source>
        <dbReference type="SAM" id="MobiDB-lite"/>
    </source>
</evidence>
<feature type="region of interest" description="Disordered" evidence="2">
    <location>
        <begin position="512"/>
        <end position="542"/>
    </location>
</feature>
<feature type="domain" description="C2H2-type" evidence="3">
    <location>
        <begin position="203"/>
        <end position="227"/>
    </location>
</feature>
<evidence type="ECO:0000259" key="3">
    <source>
        <dbReference type="PROSITE" id="PS50157"/>
    </source>
</evidence>
<keyword evidence="1" id="KW-0863">Zinc-finger</keyword>
<dbReference type="EMBL" id="PPTA01000012">
    <property type="protein sequence ID" value="TFA99803.1"/>
    <property type="molecule type" value="Genomic_DNA"/>
</dbReference>
<dbReference type="PROSITE" id="PS50157">
    <property type="entry name" value="ZINC_FINGER_C2H2_2"/>
    <property type="match status" value="1"/>
</dbReference>
<protein>
    <recommendedName>
        <fullName evidence="3">C2H2-type domain-containing protein</fullName>
    </recommendedName>
</protein>
<keyword evidence="1" id="KW-0862">Zinc</keyword>
<evidence type="ECO:0000256" key="1">
    <source>
        <dbReference type="PROSITE-ProRule" id="PRU00042"/>
    </source>
</evidence>
<dbReference type="SMART" id="SM00355">
    <property type="entry name" value="ZnF_C2H2"/>
    <property type="match status" value="5"/>
</dbReference>